<reference evidence="2 3" key="1">
    <citation type="journal article" date="2012" name="Int. J. Syst. Evol. Microbiol.">
        <title>Flammeovirga pacifica sp. nov., isolated from deep-sea sediment.</title>
        <authorList>
            <person name="Xu H."/>
            <person name="Fu Y."/>
            <person name="Yang N."/>
            <person name="Ding Z."/>
            <person name="Lai Q."/>
            <person name="Zeng R."/>
        </authorList>
    </citation>
    <scope>NUCLEOTIDE SEQUENCE [LARGE SCALE GENOMIC DNA]</scope>
    <source>
        <strain evidence="3">DSM 24597 / LMG 26175 / WPAGA1</strain>
    </source>
</reference>
<protein>
    <recommendedName>
        <fullName evidence="4">Rhamnogalacturonyl hydrolase YesR</fullName>
    </recommendedName>
</protein>
<dbReference type="Pfam" id="PF07470">
    <property type="entry name" value="Glyco_hydro_88"/>
    <property type="match status" value="1"/>
</dbReference>
<name>A0A1S1YUI5_FLAPC</name>
<keyword evidence="3" id="KW-1185">Reference proteome</keyword>
<dbReference type="InterPro" id="IPR010905">
    <property type="entry name" value="Glyco_hydro_88"/>
</dbReference>
<dbReference type="RefSeq" id="WP_084812351.1">
    <property type="nucleotide sequence ID" value="NZ_JRYR02000002.1"/>
</dbReference>
<evidence type="ECO:0000313" key="2">
    <source>
        <dbReference type="EMBL" id="OHX64475.1"/>
    </source>
</evidence>
<evidence type="ECO:0000256" key="1">
    <source>
        <dbReference type="ARBA" id="ARBA00022801"/>
    </source>
</evidence>
<accession>A0A1S1YUI5</accession>
<dbReference type="InterPro" id="IPR052043">
    <property type="entry name" value="PolySaccharide_Degr_Enz"/>
</dbReference>
<dbReference type="SUPFAM" id="SSF48208">
    <property type="entry name" value="Six-hairpin glycosidases"/>
    <property type="match status" value="1"/>
</dbReference>
<organism evidence="2 3">
    <name type="scientific">Flammeovirga pacifica</name>
    <dbReference type="NCBI Taxonomy" id="915059"/>
    <lineage>
        <taxon>Bacteria</taxon>
        <taxon>Pseudomonadati</taxon>
        <taxon>Bacteroidota</taxon>
        <taxon>Cytophagia</taxon>
        <taxon>Cytophagales</taxon>
        <taxon>Flammeovirgaceae</taxon>
        <taxon>Flammeovirga</taxon>
    </lineage>
</organism>
<sequence length="822" mass="94193">MKLINKLTVFTTSFFQRRAYSEKTFNPLFMLLGTMLIMSSVTNAQRYPKAQVKATGHTSEEFKSITFNGGYNWTESAQSNAVSFKGKQDRTYVSWVDNYGDVHVGAYDNKSGEISSKQIFDNKENTAVTSTSLSVNAEGQVSVFVGFAQDELSFMAVASSDESIEEWDIKQFQSTGMYSIQPVKSTSEKGAIDLYWQNKEGDVFYAKAVNKDSALDNKQLLSKEVSNFKVITDKENGVHVVFTKNSKEANGESQLYYVKIKEGKVSQENGTAVQDLAKGTLSTDQLTSLSENTSGNAVWAWDIALTAENYPVIVYSTTTDTVKANYSRVVWNGKKWENKLLADANGQFAYTKETIAPYQVGGVTIDENSSDILYVSIKRGDFFEIEKWKTTNKGKSWKVEQLTSGSTMDNLLPMSVKGAVANQTPQVIWLQNTNKEFGVNRLENTNEWFLKRAITAVKLDVLSPIINQPLDTTQIKQIMHEVADWQLVSPRYNTGMLTATNWHYGAFYVGLRALYEMEEESRYKDELINIGQAYDWQLMDDIFHADRLAVVDNWAWLYTLENDPYMVDKSQWALDIHLAQNYKKLTDVRFKKSPYKHHWWTWCDALFMAPPSFVEMWKVTGEEKYLDYMSEQWWKTSDYLYSEQDSLFFRDDRFFEKRSENDKKIFWSRGNGWVVSALARILTYLPEDYPTRKKFEDQYKQIAAKLLELQDEDGMWRVSLYDPEYLDQGESSGSSFFTFALAWGINNGLVEKKYQPKVELAWTALCNNVNQEGRLGYVQQVAGDPYPFKVNESHVYASGAFLLAGKEIFSMQQLKQMNRVAN</sequence>
<dbReference type="EMBL" id="JRYR02000002">
    <property type="protein sequence ID" value="OHX64475.1"/>
    <property type="molecule type" value="Genomic_DNA"/>
</dbReference>
<dbReference type="InterPro" id="IPR008928">
    <property type="entry name" value="6-hairpin_glycosidase_sf"/>
</dbReference>
<evidence type="ECO:0008006" key="4">
    <source>
        <dbReference type="Google" id="ProtNLM"/>
    </source>
</evidence>
<dbReference type="AlphaFoldDB" id="A0A1S1YUI5"/>
<dbReference type="GO" id="GO:0016787">
    <property type="term" value="F:hydrolase activity"/>
    <property type="evidence" value="ECO:0007669"/>
    <property type="project" value="UniProtKB-KW"/>
</dbReference>
<keyword evidence="1" id="KW-0378">Hydrolase</keyword>
<dbReference type="PANTHER" id="PTHR33886:SF8">
    <property type="entry name" value="UNSATURATED RHAMNOGALACTURONAN HYDROLASE (EUROFUNG)"/>
    <property type="match status" value="1"/>
</dbReference>
<proteinExistence type="predicted"/>
<dbReference type="STRING" id="915059.NH26_23110"/>
<dbReference type="Gene3D" id="1.50.10.10">
    <property type="match status" value="1"/>
</dbReference>
<dbReference type="OrthoDB" id="6381507at2"/>
<gene>
    <name evidence="2" type="ORF">NH26_23110</name>
</gene>
<dbReference type="PANTHER" id="PTHR33886">
    <property type="entry name" value="UNSATURATED RHAMNOGALACTURONAN HYDROLASE (EUROFUNG)"/>
    <property type="match status" value="1"/>
</dbReference>
<comment type="caution">
    <text evidence="2">The sequence shown here is derived from an EMBL/GenBank/DDBJ whole genome shotgun (WGS) entry which is preliminary data.</text>
</comment>
<dbReference type="GO" id="GO:0005975">
    <property type="term" value="P:carbohydrate metabolic process"/>
    <property type="evidence" value="ECO:0007669"/>
    <property type="project" value="InterPro"/>
</dbReference>
<evidence type="ECO:0000313" key="3">
    <source>
        <dbReference type="Proteomes" id="UP000179797"/>
    </source>
</evidence>
<dbReference type="InterPro" id="IPR012341">
    <property type="entry name" value="6hp_glycosidase-like_sf"/>
</dbReference>
<dbReference type="Proteomes" id="UP000179797">
    <property type="component" value="Unassembled WGS sequence"/>
</dbReference>